<comment type="caution">
    <text evidence="3">The sequence shown here is derived from an EMBL/GenBank/DDBJ whole genome shotgun (WGS) entry which is preliminary data.</text>
</comment>
<dbReference type="Pfam" id="PF07885">
    <property type="entry name" value="Ion_trans_2"/>
    <property type="match status" value="1"/>
</dbReference>
<keyword evidence="1" id="KW-0472">Membrane</keyword>
<evidence type="ECO:0000313" key="3">
    <source>
        <dbReference type="EMBL" id="EIM06674.1"/>
    </source>
</evidence>
<evidence type="ECO:0000313" key="4">
    <source>
        <dbReference type="Proteomes" id="UP000004725"/>
    </source>
</evidence>
<dbReference type="SUPFAM" id="SSF81324">
    <property type="entry name" value="Voltage-gated potassium channels"/>
    <property type="match status" value="1"/>
</dbReference>
<dbReference type="InterPro" id="IPR013099">
    <property type="entry name" value="K_chnl_dom"/>
</dbReference>
<feature type="domain" description="Potassium channel" evidence="2">
    <location>
        <begin position="2"/>
        <end position="40"/>
    </location>
</feature>
<accession>A0AA87LSY7</accession>
<feature type="transmembrane region" description="Helical" evidence="1">
    <location>
        <begin position="12"/>
        <end position="35"/>
    </location>
</feature>
<name>A0AA87LSY7_9BACL</name>
<keyword evidence="1" id="KW-0812">Transmembrane</keyword>
<dbReference type="Gene3D" id="1.10.287.70">
    <property type="match status" value="1"/>
</dbReference>
<protein>
    <submittedName>
        <fullName evidence="3">Potassium/ion channel protein</fullName>
    </submittedName>
</protein>
<dbReference type="AlphaFoldDB" id="A0AA87LSY7"/>
<proteinExistence type="predicted"/>
<dbReference type="EMBL" id="AJYB01000026">
    <property type="protein sequence ID" value="EIM06674.1"/>
    <property type="molecule type" value="Genomic_DNA"/>
</dbReference>
<gene>
    <name evidence="3" type="ORF">A1A1_08971</name>
</gene>
<reference evidence="3 4" key="1">
    <citation type="journal article" date="2012" name="J. Bacteriol.">
        <title>Genome Sequence of the Antarctic Psychrophile Bacterium Planococcus antarcticus DSM 14505.</title>
        <authorList>
            <person name="Margolles A."/>
            <person name="Gueimonde M."/>
            <person name="Sanchez B."/>
        </authorList>
    </citation>
    <scope>NUCLEOTIDE SEQUENCE [LARGE SCALE GENOMIC DNA]</scope>
    <source>
        <strain evidence="3 4">DSM 14505</strain>
    </source>
</reference>
<keyword evidence="1" id="KW-1133">Transmembrane helix</keyword>
<evidence type="ECO:0000256" key="1">
    <source>
        <dbReference type="SAM" id="Phobius"/>
    </source>
</evidence>
<organism evidence="3 4">
    <name type="scientific">Planococcus antarcticus DSM 14505</name>
    <dbReference type="NCBI Taxonomy" id="1185653"/>
    <lineage>
        <taxon>Bacteria</taxon>
        <taxon>Bacillati</taxon>
        <taxon>Bacillota</taxon>
        <taxon>Bacilli</taxon>
        <taxon>Bacillales</taxon>
        <taxon>Caryophanaceae</taxon>
        <taxon>Planococcus</taxon>
    </lineage>
</organism>
<evidence type="ECO:0000259" key="2">
    <source>
        <dbReference type="Pfam" id="PF07885"/>
    </source>
</evidence>
<dbReference type="RefSeq" id="WP_006829785.1">
    <property type="nucleotide sequence ID" value="NZ_AJYB01000026.1"/>
</dbReference>
<sequence length="81" mass="9063">MGYGDISPTTLLGRILAVLLLIIGIGIIVTFTSLISSYFTSNKEPIHEELVISVVKNINKMDEFFSADEEVILNYLKRKTD</sequence>
<dbReference type="Proteomes" id="UP000004725">
    <property type="component" value="Unassembled WGS sequence"/>
</dbReference>